<protein>
    <submittedName>
        <fullName evidence="6">TetR family transcriptional regulator</fullName>
    </submittedName>
</protein>
<keyword evidence="2 4" id="KW-0238">DNA-binding</keyword>
<accession>A0ABY7Q166</accession>
<name>A0ABY7Q166_9ACTN</name>
<evidence type="ECO:0000313" key="7">
    <source>
        <dbReference type="Proteomes" id="UP001212821"/>
    </source>
</evidence>
<keyword evidence="3" id="KW-0804">Transcription</keyword>
<organism evidence="6 7">
    <name type="scientific">Kitasatospora cathayae</name>
    <dbReference type="NCBI Taxonomy" id="3004092"/>
    <lineage>
        <taxon>Bacteria</taxon>
        <taxon>Bacillati</taxon>
        <taxon>Actinomycetota</taxon>
        <taxon>Actinomycetes</taxon>
        <taxon>Kitasatosporales</taxon>
        <taxon>Streptomycetaceae</taxon>
        <taxon>Kitasatospora</taxon>
    </lineage>
</organism>
<evidence type="ECO:0000256" key="3">
    <source>
        <dbReference type="ARBA" id="ARBA00023163"/>
    </source>
</evidence>
<proteinExistence type="predicted"/>
<dbReference type="PROSITE" id="PS50977">
    <property type="entry name" value="HTH_TETR_2"/>
    <property type="match status" value="1"/>
</dbReference>
<dbReference type="Gene3D" id="1.10.357.10">
    <property type="entry name" value="Tetracycline Repressor, domain 2"/>
    <property type="match status" value="1"/>
</dbReference>
<keyword evidence="1" id="KW-0805">Transcription regulation</keyword>
<reference evidence="7" key="1">
    <citation type="submission" date="2022-12" db="EMBL/GenBank/DDBJ databases">
        <authorList>
            <person name="Mo P."/>
        </authorList>
    </citation>
    <scope>NUCLEOTIDE SEQUENCE [LARGE SCALE GENOMIC DNA]</scope>
    <source>
        <strain evidence="7">HUAS 3-15</strain>
    </source>
</reference>
<evidence type="ECO:0000259" key="5">
    <source>
        <dbReference type="PROSITE" id="PS50977"/>
    </source>
</evidence>
<evidence type="ECO:0000256" key="4">
    <source>
        <dbReference type="PROSITE-ProRule" id="PRU00335"/>
    </source>
</evidence>
<evidence type="ECO:0000256" key="1">
    <source>
        <dbReference type="ARBA" id="ARBA00023015"/>
    </source>
</evidence>
<sequence length="221" mass="24019">MRPDGVRLRTLTLVTGRPTLTQRRRDATRLEIARTAAALFAEHGAEATTAEEIAAAAGISLRTFYRYFSVKEDAVAPLLAAGGQRWVDLLAESSTDLPLRQSLERSAVESLTPADEEAVEAMHWTRSLLRDPRLDGTWQRVHAGSEERLRSVLAARCPDGADPLEIRLAAAAATAAIRVALEQWADSDAPVAGPGSPQDLGARCMRELTAGLRLWERVDEG</sequence>
<dbReference type="InterPro" id="IPR009057">
    <property type="entry name" value="Homeodomain-like_sf"/>
</dbReference>
<dbReference type="PANTHER" id="PTHR30055">
    <property type="entry name" value="HTH-TYPE TRANSCRIPTIONAL REGULATOR RUTR"/>
    <property type="match status" value="1"/>
</dbReference>
<dbReference type="PANTHER" id="PTHR30055:SF238">
    <property type="entry name" value="MYCOFACTOCIN BIOSYNTHESIS TRANSCRIPTIONAL REGULATOR MFTR-RELATED"/>
    <property type="match status" value="1"/>
</dbReference>
<evidence type="ECO:0000256" key="2">
    <source>
        <dbReference type="ARBA" id="ARBA00023125"/>
    </source>
</evidence>
<dbReference type="InterPro" id="IPR041347">
    <property type="entry name" value="MftR_C"/>
</dbReference>
<feature type="DNA-binding region" description="H-T-H motif" evidence="4">
    <location>
        <begin position="49"/>
        <end position="68"/>
    </location>
</feature>
<dbReference type="Pfam" id="PF00440">
    <property type="entry name" value="TetR_N"/>
    <property type="match status" value="1"/>
</dbReference>
<evidence type="ECO:0000313" key="6">
    <source>
        <dbReference type="EMBL" id="WBP85896.1"/>
    </source>
</evidence>
<dbReference type="PRINTS" id="PR00455">
    <property type="entry name" value="HTHTETR"/>
</dbReference>
<dbReference type="EMBL" id="CP115450">
    <property type="protein sequence ID" value="WBP85896.1"/>
    <property type="molecule type" value="Genomic_DNA"/>
</dbReference>
<dbReference type="Proteomes" id="UP001212821">
    <property type="component" value="Chromosome"/>
</dbReference>
<gene>
    <name evidence="6" type="ORF">O1G21_08590</name>
</gene>
<dbReference type="SUPFAM" id="SSF46689">
    <property type="entry name" value="Homeodomain-like"/>
    <property type="match status" value="1"/>
</dbReference>
<dbReference type="InterPro" id="IPR001647">
    <property type="entry name" value="HTH_TetR"/>
</dbReference>
<keyword evidence="7" id="KW-1185">Reference proteome</keyword>
<feature type="domain" description="HTH tetR-type" evidence="5">
    <location>
        <begin position="26"/>
        <end position="86"/>
    </location>
</feature>
<dbReference type="InterPro" id="IPR050109">
    <property type="entry name" value="HTH-type_TetR-like_transc_reg"/>
</dbReference>
<dbReference type="Pfam" id="PF17754">
    <property type="entry name" value="TetR_C_14"/>
    <property type="match status" value="1"/>
</dbReference>